<proteinExistence type="predicted"/>
<feature type="signal peptide" evidence="1">
    <location>
        <begin position="1"/>
        <end position="30"/>
    </location>
</feature>
<organism evidence="2 3">
    <name type="scientific">Asanoa iriomotensis</name>
    <dbReference type="NCBI Taxonomy" id="234613"/>
    <lineage>
        <taxon>Bacteria</taxon>
        <taxon>Bacillati</taxon>
        <taxon>Actinomycetota</taxon>
        <taxon>Actinomycetes</taxon>
        <taxon>Micromonosporales</taxon>
        <taxon>Micromonosporaceae</taxon>
        <taxon>Asanoa</taxon>
    </lineage>
</organism>
<keyword evidence="3" id="KW-1185">Reference proteome</keyword>
<evidence type="ECO:0000256" key="1">
    <source>
        <dbReference type="SAM" id="SignalP"/>
    </source>
</evidence>
<protein>
    <submittedName>
        <fullName evidence="2">Uncharacterized protein</fullName>
    </submittedName>
</protein>
<accession>A0ABQ4CAE0</accession>
<comment type="caution">
    <text evidence="2">The sequence shown here is derived from an EMBL/GenBank/DDBJ whole genome shotgun (WGS) entry which is preliminary data.</text>
</comment>
<feature type="chain" id="PRO_5047128484" evidence="1">
    <location>
        <begin position="31"/>
        <end position="251"/>
    </location>
</feature>
<keyword evidence="1" id="KW-0732">Signal</keyword>
<evidence type="ECO:0000313" key="3">
    <source>
        <dbReference type="Proteomes" id="UP000624325"/>
    </source>
</evidence>
<gene>
    <name evidence="2" type="ORF">Air01nite_58420</name>
</gene>
<sequence>MRRLRVALSVFAAATLGAVLSLAGASPAQAKPNICPITFGGSAGSHICAYIPTRAPAVLDNMFLVGGDHRVYANIQVSYNSYTGWFPVGDANSRAYSHVWFSGTGDVQTARVIGSDGRAWSVDIDMRDGEVLGLGTWANPSAVPHSTVTIRGDSSGWRMTPYVTTSQYFPSGQIDYYVVGASFHVYRKACNTTCGGWQDLGGVARSMVFPIWTNSTQGKIGVIGTDGRTYTKIYNKTTGAGSWVLDNAIIL</sequence>
<dbReference type="RefSeq" id="WP_203706577.1">
    <property type="nucleotide sequence ID" value="NZ_BAAALU010000009.1"/>
</dbReference>
<dbReference type="EMBL" id="BONC01000053">
    <property type="protein sequence ID" value="GIF59747.1"/>
    <property type="molecule type" value="Genomic_DNA"/>
</dbReference>
<reference evidence="2 3" key="1">
    <citation type="submission" date="2021-01" db="EMBL/GenBank/DDBJ databases">
        <title>Whole genome shotgun sequence of Asanoa iriomotensis NBRC 100142.</title>
        <authorList>
            <person name="Komaki H."/>
            <person name="Tamura T."/>
        </authorList>
    </citation>
    <scope>NUCLEOTIDE SEQUENCE [LARGE SCALE GENOMIC DNA]</scope>
    <source>
        <strain evidence="2 3">NBRC 100142</strain>
    </source>
</reference>
<dbReference type="Proteomes" id="UP000624325">
    <property type="component" value="Unassembled WGS sequence"/>
</dbReference>
<name>A0ABQ4CAE0_9ACTN</name>
<evidence type="ECO:0000313" key="2">
    <source>
        <dbReference type="EMBL" id="GIF59747.1"/>
    </source>
</evidence>